<gene>
    <name evidence="2" type="ORF">LCGC14_2919740</name>
</gene>
<dbReference type="EMBL" id="LAZR01057991">
    <property type="protein sequence ID" value="KKK70862.1"/>
    <property type="molecule type" value="Genomic_DNA"/>
</dbReference>
<organism evidence="2">
    <name type="scientific">marine sediment metagenome</name>
    <dbReference type="NCBI Taxonomy" id="412755"/>
    <lineage>
        <taxon>unclassified sequences</taxon>
        <taxon>metagenomes</taxon>
        <taxon>ecological metagenomes</taxon>
    </lineage>
</organism>
<proteinExistence type="predicted"/>
<dbReference type="Gene3D" id="3.90.75.10">
    <property type="entry name" value="Homing Intron 3 (I-ppo) Encoded Endonuclease, Chain A"/>
    <property type="match status" value="1"/>
</dbReference>
<comment type="caution">
    <text evidence="2">The sequence shown here is derived from an EMBL/GenBank/DDBJ whole genome shotgun (WGS) entry which is preliminary data.</text>
</comment>
<feature type="domain" description="HNH nuclease" evidence="1">
    <location>
        <begin position="9"/>
        <end position="53"/>
    </location>
</feature>
<sequence length="117" mass="12872">AYAGHQPGYAHRFSYLLHHGEIPEGALVLHRCDNPPCVNPAHLRLGTARDNTRDSVAKGRWMSPARKAWLAQCTNLHVNQQSGPPKPLPVSRKYGEIGIPEPGDGYDMGVFVILARP</sequence>
<evidence type="ECO:0000313" key="2">
    <source>
        <dbReference type="EMBL" id="KKK70862.1"/>
    </source>
</evidence>
<protein>
    <recommendedName>
        <fullName evidence="1">HNH nuclease domain-containing protein</fullName>
    </recommendedName>
</protein>
<dbReference type="SUPFAM" id="SSF54060">
    <property type="entry name" value="His-Me finger endonucleases"/>
    <property type="match status" value="1"/>
</dbReference>
<accession>A0A0F8XPC3</accession>
<reference evidence="2" key="1">
    <citation type="journal article" date="2015" name="Nature">
        <title>Complex archaea that bridge the gap between prokaryotes and eukaryotes.</title>
        <authorList>
            <person name="Spang A."/>
            <person name="Saw J.H."/>
            <person name="Jorgensen S.L."/>
            <person name="Zaremba-Niedzwiedzka K."/>
            <person name="Martijn J."/>
            <person name="Lind A.E."/>
            <person name="van Eijk R."/>
            <person name="Schleper C."/>
            <person name="Guy L."/>
            <person name="Ettema T.J."/>
        </authorList>
    </citation>
    <scope>NUCLEOTIDE SEQUENCE</scope>
</reference>
<dbReference type="InterPro" id="IPR044925">
    <property type="entry name" value="His-Me_finger_sf"/>
</dbReference>
<name>A0A0F8XPC3_9ZZZZ</name>
<dbReference type="AlphaFoldDB" id="A0A0F8XPC3"/>
<dbReference type="InterPro" id="IPR003615">
    <property type="entry name" value="HNH_nuc"/>
</dbReference>
<dbReference type="Pfam" id="PF13392">
    <property type="entry name" value="HNH_3"/>
    <property type="match status" value="1"/>
</dbReference>
<feature type="non-terminal residue" evidence="2">
    <location>
        <position position="1"/>
    </location>
</feature>
<evidence type="ECO:0000259" key="1">
    <source>
        <dbReference type="Pfam" id="PF13392"/>
    </source>
</evidence>
<dbReference type="GO" id="GO:0004519">
    <property type="term" value="F:endonuclease activity"/>
    <property type="evidence" value="ECO:0007669"/>
    <property type="project" value="InterPro"/>
</dbReference>
<dbReference type="InterPro" id="IPR044930">
    <property type="entry name" value="Homing_endonuclease_His-Me"/>
</dbReference>